<reference evidence="13 14" key="1">
    <citation type="journal article" date="2016" name="Nat. Commun.">
        <title>Thousands of microbial genomes shed light on interconnected biogeochemical processes in an aquifer system.</title>
        <authorList>
            <person name="Anantharaman K."/>
            <person name="Brown C.T."/>
            <person name="Hug L.A."/>
            <person name="Sharon I."/>
            <person name="Castelle C.J."/>
            <person name="Probst A.J."/>
            <person name="Thomas B.C."/>
            <person name="Singh A."/>
            <person name="Wilkins M.J."/>
            <person name="Karaoz U."/>
            <person name="Brodie E.L."/>
            <person name="Williams K.H."/>
            <person name="Hubbard S.S."/>
            <person name="Banfield J.F."/>
        </authorList>
    </citation>
    <scope>NUCLEOTIDE SEQUENCE [LARGE SCALE GENOMIC DNA]</scope>
    <source>
        <strain evidence="14">RIFCSPLOWO2_12_FULL_64_10</strain>
    </source>
</reference>
<keyword evidence="11" id="KW-0175">Coiled coil</keyword>
<dbReference type="PANTHER" id="PTHR38786">
    <property type="entry name" value="FLAGELLAR FLIJ PROTEIN"/>
    <property type="match status" value="1"/>
</dbReference>
<dbReference type="Gene3D" id="1.10.287.1700">
    <property type="match status" value="1"/>
</dbReference>
<dbReference type="GO" id="GO:0009288">
    <property type="term" value="C:bacterial-type flagellum"/>
    <property type="evidence" value="ECO:0007669"/>
    <property type="project" value="InterPro"/>
</dbReference>
<evidence type="ECO:0000256" key="4">
    <source>
        <dbReference type="ARBA" id="ARBA00022448"/>
    </source>
</evidence>
<feature type="coiled-coil region" evidence="11">
    <location>
        <begin position="75"/>
        <end position="119"/>
    </location>
</feature>
<dbReference type="GO" id="GO:0044781">
    <property type="term" value="P:bacterial-type flagellum organization"/>
    <property type="evidence" value="ECO:0007669"/>
    <property type="project" value="UniProtKB-KW"/>
</dbReference>
<evidence type="ECO:0000256" key="2">
    <source>
        <dbReference type="ARBA" id="ARBA00010004"/>
    </source>
</evidence>
<sequence length="145" mass="17118">MKKFKFRFQAVEDVKRREEDLKRERLAEAHRTLQDQETALAGLHSLRDACQRQIVEQTTAGRLNAAEIALSHLYLQKVTEDIQRQRTQVARTQQEVETRRQILLQAAQERKMLENLKARDQAAHRYEEARQEQARMDEIAGRPKQ</sequence>
<evidence type="ECO:0000256" key="1">
    <source>
        <dbReference type="ARBA" id="ARBA00004413"/>
    </source>
</evidence>
<dbReference type="NCBIfam" id="TIGR02473">
    <property type="entry name" value="flagell_FliJ"/>
    <property type="match status" value="1"/>
</dbReference>
<evidence type="ECO:0000256" key="5">
    <source>
        <dbReference type="ARBA" id="ARBA00022475"/>
    </source>
</evidence>
<dbReference type="GO" id="GO:0006935">
    <property type="term" value="P:chemotaxis"/>
    <property type="evidence" value="ECO:0007669"/>
    <property type="project" value="UniProtKB-KW"/>
</dbReference>
<comment type="caution">
    <text evidence="13">The sequence shown here is derived from an EMBL/GenBank/DDBJ whole genome shotgun (WGS) entry which is preliminary data.</text>
</comment>
<dbReference type="GO" id="GO:0071973">
    <property type="term" value="P:bacterial-type flagellum-dependent cell motility"/>
    <property type="evidence" value="ECO:0007669"/>
    <property type="project" value="InterPro"/>
</dbReference>
<keyword evidence="8" id="KW-0653">Protein transport</keyword>
<dbReference type="InterPro" id="IPR053716">
    <property type="entry name" value="Flag_assembly_chemotaxis_eff"/>
</dbReference>
<evidence type="ECO:0000256" key="11">
    <source>
        <dbReference type="SAM" id="Coils"/>
    </source>
</evidence>
<feature type="region of interest" description="Disordered" evidence="12">
    <location>
        <begin position="119"/>
        <end position="145"/>
    </location>
</feature>
<evidence type="ECO:0000256" key="3">
    <source>
        <dbReference type="ARBA" id="ARBA00020392"/>
    </source>
</evidence>
<dbReference type="Pfam" id="PF02050">
    <property type="entry name" value="FliJ"/>
    <property type="match status" value="1"/>
</dbReference>
<dbReference type="GO" id="GO:0005886">
    <property type="term" value="C:plasma membrane"/>
    <property type="evidence" value="ECO:0007669"/>
    <property type="project" value="UniProtKB-SubCell"/>
</dbReference>
<keyword evidence="10" id="KW-1006">Bacterial flagellum protein export</keyword>
<keyword evidence="13" id="KW-0966">Cell projection</keyword>
<accession>A0A1F6D5U3</accession>
<keyword evidence="5" id="KW-1003">Cell membrane</keyword>
<keyword evidence="9" id="KW-0472">Membrane</keyword>
<comment type="subcellular location">
    <subcellularLocation>
        <location evidence="1">Cell membrane</location>
        <topology evidence="1">Peripheral membrane protein</topology>
        <orientation evidence="1">Cytoplasmic side</orientation>
    </subcellularLocation>
</comment>
<protein>
    <recommendedName>
        <fullName evidence="3">Flagellar FliJ protein</fullName>
    </recommendedName>
</protein>
<keyword evidence="7" id="KW-1005">Bacterial flagellum biogenesis</keyword>
<evidence type="ECO:0000256" key="7">
    <source>
        <dbReference type="ARBA" id="ARBA00022795"/>
    </source>
</evidence>
<evidence type="ECO:0000256" key="9">
    <source>
        <dbReference type="ARBA" id="ARBA00023136"/>
    </source>
</evidence>
<dbReference type="GO" id="GO:0015031">
    <property type="term" value="P:protein transport"/>
    <property type="evidence" value="ECO:0007669"/>
    <property type="project" value="UniProtKB-KW"/>
</dbReference>
<evidence type="ECO:0000256" key="6">
    <source>
        <dbReference type="ARBA" id="ARBA00022500"/>
    </source>
</evidence>
<dbReference type="AlphaFoldDB" id="A0A1F6D5U3"/>
<dbReference type="InterPro" id="IPR052570">
    <property type="entry name" value="FliJ"/>
</dbReference>
<keyword evidence="13" id="KW-0282">Flagellum</keyword>
<evidence type="ECO:0000256" key="12">
    <source>
        <dbReference type="SAM" id="MobiDB-lite"/>
    </source>
</evidence>
<dbReference type="InterPro" id="IPR012823">
    <property type="entry name" value="Flagell_FliJ"/>
</dbReference>
<keyword evidence="4" id="KW-0813">Transport</keyword>
<organism evidence="13 14">
    <name type="scientific">Handelsmanbacteria sp. (strain RIFCSPLOWO2_12_FULL_64_10)</name>
    <dbReference type="NCBI Taxonomy" id="1817868"/>
    <lineage>
        <taxon>Bacteria</taxon>
        <taxon>Candidatus Handelsmaniibacteriota</taxon>
    </lineage>
</organism>
<dbReference type="Proteomes" id="UP000178606">
    <property type="component" value="Unassembled WGS sequence"/>
</dbReference>
<evidence type="ECO:0000256" key="8">
    <source>
        <dbReference type="ARBA" id="ARBA00022927"/>
    </source>
</evidence>
<keyword evidence="13" id="KW-0969">Cilium</keyword>
<gene>
    <name evidence="13" type="ORF">A3F84_10520</name>
</gene>
<evidence type="ECO:0000313" key="13">
    <source>
        <dbReference type="EMBL" id="OGG56823.1"/>
    </source>
</evidence>
<keyword evidence="6" id="KW-0145">Chemotaxis</keyword>
<comment type="similarity">
    <text evidence="2">Belongs to the FliJ family.</text>
</comment>
<evidence type="ECO:0000313" key="14">
    <source>
        <dbReference type="Proteomes" id="UP000178606"/>
    </source>
</evidence>
<dbReference type="PANTHER" id="PTHR38786:SF1">
    <property type="entry name" value="FLAGELLAR FLIJ PROTEIN"/>
    <property type="match status" value="1"/>
</dbReference>
<evidence type="ECO:0000256" key="10">
    <source>
        <dbReference type="ARBA" id="ARBA00023225"/>
    </source>
</evidence>
<name>A0A1F6D5U3_HANXR</name>
<proteinExistence type="inferred from homology"/>
<dbReference type="EMBL" id="MFKF01000023">
    <property type="protein sequence ID" value="OGG56823.1"/>
    <property type="molecule type" value="Genomic_DNA"/>
</dbReference>